<dbReference type="Pfam" id="PF00078">
    <property type="entry name" value="RVT_1"/>
    <property type="match status" value="1"/>
</dbReference>
<name>A0A4S4KZN1_9AGAM</name>
<dbReference type="InterPro" id="IPR053134">
    <property type="entry name" value="RNA-dir_DNA_polymerase"/>
</dbReference>
<protein>
    <recommendedName>
        <fullName evidence="1">Reverse transcriptase domain-containing protein</fullName>
    </recommendedName>
</protein>
<reference evidence="2 3" key="1">
    <citation type="submission" date="2019-02" db="EMBL/GenBank/DDBJ databases">
        <title>Genome sequencing of the rare red list fungi Phellinidium pouzarii.</title>
        <authorList>
            <person name="Buettner E."/>
            <person name="Kellner H."/>
        </authorList>
    </citation>
    <scope>NUCLEOTIDE SEQUENCE [LARGE SCALE GENOMIC DNA]</scope>
    <source>
        <strain evidence="2 3">DSM 108285</strain>
    </source>
</reference>
<evidence type="ECO:0000313" key="3">
    <source>
        <dbReference type="Proteomes" id="UP000308199"/>
    </source>
</evidence>
<evidence type="ECO:0000313" key="2">
    <source>
        <dbReference type="EMBL" id="THH03931.1"/>
    </source>
</evidence>
<accession>A0A4S4KZN1</accession>
<dbReference type="AlphaFoldDB" id="A0A4S4KZN1"/>
<proteinExistence type="predicted"/>
<keyword evidence="3" id="KW-1185">Reference proteome</keyword>
<dbReference type="InterPro" id="IPR043502">
    <property type="entry name" value="DNA/RNA_pol_sf"/>
</dbReference>
<dbReference type="PANTHER" id="PTHR24559:SF440">
    <property type="entry name" value="RIBONUCLEASE H"/>
    <property type="match status" value="1"/>
</dbReference>
<comment type="caution">
    <text evidence="2">The sequence shown here is derived from an EMBL/GenBank/DDBJ whole genome shotgun (WGS) entry which is preliminary data.</text>
</comment>
<dbReference type="PANTHER" id="PTHR24559">
    <property type="entry name" value="TRANSPOSON TY3-I GAG-POL POLYPROTEIN"/>
    <property type="match status" value="1"/>
</dbReference>
<dbReference type="EMBL" id="SGPK01000395">
    <property type="protein sequence ID" value="THH03931.1"/>
    <property type="molecule type" value="Genomic_DNA"/>
</dbReference>
<dbReference type="OrthoDB" id="446925at2759"/>
<dbReference type="SUPFAM" id="SSF56672">
    <property type="entry name" value="DNA/RNA polymerases"/>
    <property type="match status" value="1"/>
</dbReference>
<dbReference type="InterPro" id="IPR000477">
    <property type="entry name" value="RT_dom"/>
</dbReference>
<gene>
    <name evidence="2" type="ORF">EW145_g5893</name>
</gene>
<dbReference type="InterPro" id="IPR043128">
    <property type="entry name" value="Rev_trsase/Diguanyl_cyclase"/>
</dbReference>
<organism evidence="2 3">
    <name type="scientific">Phellinidium pouzarii</name>
    <dbReference type="NCBI Taxonomy" id="167371"/>
    <lineage>
        <taxon>Eukaryota</taxon>
        <taxon>Fungi</taxon>
        <taxon>Dikarya</taxon>
        <taxon>Basidiomycota</taxon>
        <taxon>Agaricomycotina</taxon>
        <taxon>Agaricomycetes</taxon>
        <taxon>Hymenochaetales</taxon>
        <taxon>Hymenochaetaceae</taxon>
        <taxon>Phellinidium</taxon>
    </lineage>
</organism>
<evidence type="ECO:0000259" key="1">
    <source>
        <dbReference type="PROSITE" id="PS50878"/>
    </source>
</evidence>
<dbReference type="Gene3D" id="3.10.10.10">
    <property type="entry name" value="HIV Type 1 Reverse Transcriptase, subunit A, domain 1"/>
    <property type="match status" value="1"/>
</dbReference>
<dbReference type="PROSITE" id="PS50878">
    <property type="entry name" value="RT_POL"/>
    <property type="match status" value="1"/>
</dbReference>
<dbReference type="Proteomes" id="UP000308199">
    <property type="component" value="Unassembled WGS sequence"/>
</dbReference>
<dbReference type="Gene3D" id="3.30.70.270">
    <property type="match status" value="1"/>
</dbReference>
<dbReference type="CDD" id="cd01647">
    <property type="entry name" value="RT_LTR"/>
    <property type="match status" value="1"/>
</dbReference>
<feature type="domain" description="Reverse transcriptase" evidence="1">
    <location>
        <begin position="17"/>
        <end position="178"/>
    </location>
</feature>
<sequence length="178" mass="20619">MTPKEEIALDEFLTENLRKGYIRPSKSPMASPFFFIGKKDNTLRPCQDYRALNEGTIKNAYPLPLIGDLMDKLRGAKYFTKLDLRSGYNNIRIKEGDQYKAAFKTICGLFEPTVMFFGLCNSPATFQMFMNDIFRIIITEEAILIYMDDILIFSDNLEDLHHKTNHVLKVLQDNDLFL</sequence>